<feature type="region of interest" description="Disordered" evidence="1">
    <location>
        <begin position="1298"/>
        <end position="1390"/>
    </location>
</feature>
<feature type="compositionally biased region" description="Basic and acidic residues" evidence="1">
    <location>
        <begin position="3590"/>
        <end position="3605"/>
    </location>
</feature>
<evidence type="ECO:0000313" key="2">
    <source>
        <dbReference type="EMBL" id="KAF7115351.1"/>
    </source>
</evidence>
<feature type="compositionally biased region" description="Basic residues" evidence="1">
    <location>
        <begin position="4488"/>
        <end position="4501"/>
    </location>
</feature>
<feature type="compositionally biased region" description="Low complexity" evidence="1">
    <location>
        <begin position="2538"/>
        <end position="2548"/>
    </location>
</feature>
<feature type="region of interest" description="Disordered" evidence="1">
    <location>
        <begin position="3664"/>
        <end position="4275"/>
    </location>
</feature>
<feature type="compositionally biased region" description="Pro residues" evidence="1">
    <location>
        <begin position="5094"/>
        <end position="5106"/>
    </location>
</feature>
<feature type="compositionally biased region" description="Basic residues" evidence="1">
    <location>
        <begin position="3191"/>
        <end position="3204"/>
    </location>
</feature>
<feature type="compositionally biased region" description="Basic and acidic residues" evidence="1">
    <location>
        <begin position="1780"/>
        <end position="1792"/>
    </location>
</feature>
<feature type="compositionally biased region" description="Low complexity" evidence="1">
    <location>
        <begin position="14"/>
        <end position="23"/>
    </location>
</feature>
<feature type="compositionally biased region" description="Polar residues" evidence="1">
    <location>
        <begin position="1641"/>
        <end position="1653"/>
    </location>
</feature>
<evidence type="ECO:0000256" key="1">
    <source>
        <dbReference type="SAM" id="MobiDB-lite"/>
    </source>
</evidence>
<feature type="compositionally biased region" description="Polar residues" evidence="1">
    <location>
        <begin position="3342"/>
        <end position="3351"/>
    </location>
</feature>
<proteinExistence type="predicted"/>
<feature type="region of interest" description="Disordered" evidence="1">
    <location>
        <begin position="1"/>
        <end position="189"/>
    </location>
</feature>
<feature type="compositionally biased region" description="Basic and acidic residues" evidence="1">
    <location>
        <begin position="3062"/>
        <end position="3079"/>
    </location>
</feature>
<feature type="compositionally biased region" description="Basic residues" evidence="1">
    <location>
        <begin position="1628"/>
        <end position="1637"/>
    </location>
</feature>
<feature type="compositionally biased region" description="Basic and acidic residues" evidence="1">
    <location>
        <begin position="1090"/>
        <end position="1137"/>
    </location>
</feature>
<feature type="region of interest" description="Disordered" evidence="1">
    <location>
        <begin position="1158"/>
        <end position="1283"/>
    </location>
</feature>
<feature type="compositionally biased region" description="Polar residues" evidence="1">
    <location>
        <begin position="168"/>
        <end position="189"/>
    </location>
</feature>
<feature type="compositionally biased region" description="Basic and acidic residues" evidence="1">
    <location>
        <begin position="2289"/>
        <end position="2310"/>
    </location>
</feature>
<feature type="compositionally biased region" description="Basic and acidic residues" evidence="1">
    <location>
        <begin position="2670"/>
        <end position="2686"/>
    </location>
</feature>
<dbReference type="Proteomes" id="UP000630445">
    <property type="component" value="Unassembled WGS sequence"/>
</dbReference>
<feature type="compositionally biased region" description="Polar residues" evidence="1">
    <location>
        <begin position="4776"/>
        <end position="4786"/>
    </location>
</feature>
<dbReference type="OrthoDB" id="5365701at2759"/>
<feature type="compositionally biased region" description="Basic and acidic residues" evidence="1">
    <location>
        <begin position="1347"/>
        <end position="1356"/>
    </location>
</feature>
<feature type="compositionally biased region" description="Polar residues" evidence="1">
    <location>
        <begin position="2827"/>
        <end position="2836"/>
    </location>
</feature>
<feature type="compositionally biased region" description="Polar residues" evidence="1">
    <location>
        <begin position="2596"/>
        <end position="2612"/>
    </location>
</feature>
<feature type="compositionally biased region" description="Polar residues" evidence="1">
    <location>
        <begin position="2800"/>
        <end position="2819"/>
    </location>
</feature>
<feature type="compositionally biased region" description="Basic and acidic residues" evidence="1">
    <location>
        <begin position="3149"/>
        <end position="3162"/>
    </location>
</feature>
<feature type="region of interest" description="Disordered" evidence="1">
    <location>
        <begin position="4722"/>
        <end position="4799"/>
    </location>
</feature>
<protein>
    <recommendedName>
        <fullName evidence="4">Involucrin repeat protein</fullName>
    </recommendedName>
</protein>
<keyword evidence="3" id="KW-1185">Reference proteome</keyword>
<feature type="compositionally biased region" description="Basic residues" evidence="1">
    <location>
        <begin position="4347"/>
        <end position="4358"/>
    </location>
</feature>
<feature type="compositionally biased region" description="Polar residues" evidence="1">
    <location>
        <begin position="1194"/>
        <end position="1206"/>
    </location>
</feature>
<feature type="compositionally biased region" description="Basic residues" evidence="1">
    <location>
        <begin position="2840"/>
        <end position="2852"/>
    </location>
</feature>
<feature type="region of interest" description="Disordered" evidence="1">
    <location>
        <begin position="4313"/>
        <end position="4538"/>
    </location>
</feature>
<feature type="compositionally biased region" description="Basic and acidic residues" evidence="1">
    <location>
        <begin position="2636"/>
        <end position="2648"/>
    </location>
</feature>
<feature type="compositionally biased region" description="Basic residues" evidence="1">
    <location>
        <begin position="3814"/>
        <end position="3827"/>
    </location>
</feature>
<dbReference type="PANTHER" id="PTHR40641:SF2">
    <property type="entry name" value="INVOLUCRIN REPEAT PROTEIN"/>
    <property type="match status" value="1"/>
</dbReference>
<feature type="compositionally biased region" description="Basic residues" evidence="1">
    <location>
        <begin position="3430"/>
        <end position="3442"/>
    </location>
</feature>
<feature type="compositionally biased region" description="Basic and acidic residues" evidence="1">
    <location>
        <begin position="4871"/>
        <end position="4880"/>
    </location>
</feature>
<feature type="compositionally biased region" description="Polar residues" evidence="1">
    <location>
        <begin position="3920"/>
        <end position="3939"/>
    </location>
</feature>
<feature type="compositionally biased region" description="Basic and acidic residues" evidence="1">
    <location>
        <begin position="3687"/>
        <end position="3700"/>
    </location>
</feature>
<evidence type="ECO:0008006" key="4">
    <source>
        <dbReference type="Google" id="ProtNLM"/>
    </source>
</evidence>
<feature type="compositionally biased region" description="Basic residues" evidence="1">
    <location>
        <begin position="4193"/>
        <end position="4202"/>
    </location>
</feature>
<feature type="region of interest" description="Disordered" evidence="1">
    <location>
        <begin position="4555"/>
        <end position="4577"/>
    </location>
</feature>
<feature type="compositionally biased region" description="Basic and acidic residues" evidence="1">
    <location>
        <begin position="2333"/>
        <end position="2346"/>
    </location>
</feature>
<feature type="compositionally biased region" description="Polar residues" evidence="1">
    <location>
        <begin position="2926"/>
        <end position="2940"/>
    </location>
</feature>
<feature type="compositionally biased region" description="Basic and acidic residues" evidence="1">
    <location>
        <begin position="2399"/>
        <end position="2416"/>
    </location>
</feature>
<feature type="compositionally biased region" description="Polar residues" evidence="1">
    <location>
        <begin position="2027"/>
        <end position="2037"/>
    </location>
</feature>
<feature type="compositionally biased region" description="Polar residues" evidence="1">
    <location>
        <begin position="3865"/>
        <end position="3884"/>
    </location>
</feature>
<feature type="compositionally biased region" description="Basic residues" evidence="1">
    <location>
        <begin position="3546"/>
        <end position="3560"/>
    </location>
</feature>
<feature type="compositionally biased region" description="Basic and acidic residues" evidence="1">
    <location>
        <begin position="4969"/>
        <end position="4992"/>
    </location>
</feature>
<organism evidence="2 3">
    <name type="scientific">Aspergillus hiratsukae</name>
    <dbReference type="NCBI Taxonomy" id="1194566"/>
    <lineage>
        <taxon>Eukaryota</taxon>
        <taxon>Fungi</taxon>
        <taxon>Dikarya</taxon>
        <taxon>Ascomycota</taxon>
        <taxon>Pezizomycotina</taxon>
        <taxon>Eurotiomycetes</taxon>
        <taxon>Eurotiomycetidae</taxon>
        <taxon>Eurotiales</taxon>
        <taxon>Aspergillaceae</taxon>
        <taxon>Aspergillus</taxon>
        <taxon>Aspergillus subgen. Fumigati</taxon>
    </lineage>
</organism>
<reference evidence="2" key="1">
    <citation type="submission" date="2020-06" db="EMBL/GenBank/DDBJ databases">
        <title>Draft genome sequences of strains closely related to Aspergillus parafelis and Aspergillus hiratsukae.</title>
        <authorList>
            <person name="Dos Santos R.A.C."/>
            <person name="Rivero-Menendez O."/>
            <person name="Steenwyk J.L."/>
            <person name="Mead M.E."/>
            <person name="Goldman G.H."/>
            <person name="Alastruey-Izquierdo A."/>
            <person name="Rokas A."/>
        </authorList>
    </citation>
    <scope>NUCLEOTIDE SEQUENCE</scope>
    <source>
        <strain evidence="2">CNM-CM5793</strain>
    </source>
</reference>
<feature type="compositionally biased region" description="Basic and acidic residues" evidence="1">
    <location>
        <begin position="89"/>
        <end position="167"/>
    </location>
</feature>
<feature type="compositionally biased region" description="Basic and acidic residues" evidence="1">
    <location>
        <begin position="3776"/>
        <end position="3785"/>
    </location>
</feature>
<feature type="compositionally biased region" description="Basic and acidic residues" evidence="1">
    <location>
        <begin position="3248"/>
        <end position="3267"/>
    </location>
</feature>
<feature type="compositionally biased region" description="Basic and acidic residues" evidence="1">
    <location>
        <begin position="806"/>
        <end position="822"/>
    </location>
</feature>
<feature type="compositionally biased region" description="Basic residues" evidence="1">
    <location>
        <begin position="2431"/>
        <end position="2443"/>
    </location>
</feature>
<feature type="compositionally biased region" description="Basic residues" evidence="1">
    <location>
        <begin position="684"/>
        <end position="694"/>
    </location>
</feature>
<feature type="compositionally biased region" description="Polar residues" evidence="1">
    <location>
        <begin position="3395"/>
        <end position="3405"/>
    </location>
</feature>
<feature type="region of interest" description="Disordered" evidence="1">
    <location>
        <begin position="286"/>
        <end position="311"/>
    </location>
</feature>
<feature type="compositionally biased region" description="Basic and acidic residues" evidence="1">
    <location>
        <begin position="4203"/>
        <end position="4230"/>
    </location>
</feature>
<feature type="compositionally biased region" description="Low complexity" evidence="1">
    <location>
        <begin position="2573"/>
        <end position="2595"/>
    </location>
</feature>
<gene>
    <name evidence="2" type="ORF">CNMCM5793_002167</name>
</gene>
<name>A0A8H6P1J8_9EURO</name>
<comment type="caution">
    <text evidence="2">The sequence shown here is derived from an EMBL/GenBank/DDBJ whole genome shotgun (WGS) entry which is preliminary data.</text>
</comment>
<feature type="compositionally biased region" description="Basic and acidic residues" evidence="1">
    <location>
        <begin position="2739"/>
        <end position="2780"/>
    </location>
</feature>
<feature type="region of interest" description="Disordered" evidence="1">
    <location>
        <begin position="1419"/>
        <end position="1989"/>
    </location>
</feature>
<feature type="compositionally biased region" description="Low complexity" evidence="1">
    <location>
        <begin position="601"/>
        <end position="611"/>
    </location>
</feature>
<dbReference type="InterPro" id="IPR053268">
    <property type="entry name" value="Woronin_anchor"/>
</dbReference>
<feature type="compositionally biased region" description="Basic and acidic residues" evidence="1">
    <location>
        <begin position="2356"/>
        <end position="2365"/>
    </location>
</feature>
<feature type="compositionally biased region" description="Basic and acidic residues" evidence="1">
    <location>
        <begin position="1691"/>
        <end position="1765"/>
    </location>
</feature>
<feature type="compositionally biased region" description="Basic and acidic residues" evidence="1">
    <location>
        <begin position="3994"/>
        <end position="4012"/>
    </location>
</feature>
<feature type="region of interest" description="Disordered" evidence="1">
    <location>
        <begin position="797"/>
        <end position="868"/>
    </location>
</feature>
<feature type="compositionally biased region" description="Acidic residues" evidence="1">
    <location>
        <begin position="1462"/>
        <end position="1471"/>
    </location>
</feature>
<feature type="compositionally biased region" description="Polar residues" evidence="1">
    <location>
        <begin position="5074"/>
        <end position="5091"/>
    </location>
</feature>
<feature type="region of interest" description="Disordered" evidence="1">
    <location>
        <begin position="2284"/>
        <end position="3651"/>
    </location>
</feature>
<feature type="compositionally biased region" description="Basic and acidic residues" evidence="1">
    <location>
        <begin position="3958"/>
        <end position="3987"/>
    </location>
</feature>
<feature type="compositionally biased region" description="Low complexity" evidence="1">
    <location>
        <begin position="1881"/>
        <end position="1890"/>
    </location>
</feature>
<feature type="region of interest" description="Disordered" evidence="1">
    <location>
        <begin position="908"/>
        <end position="940"/>
    </location>
</feature>
<feature type="compositionally biased region" description="Basic and acidic residues" evidence="1">
    <location>
        <begin position="3362"/>
        <end position="3381"/>
    </location>
</feature>
<feature type="compositionally biased region" description="Polar residues" evidence="1">
    <location>
        <begin position="3667"/>
        <end position="3676"/>
    </location>
</feature>
<feature type="compositionally biased region" description="Basic and acidic residues" evidence="1">
    <location>
        <begin position="3710"/>
        <end position="3723"/>
    </location>
</feature>
<feature type="region of interest" description="Disordered" evidence="1">
    <location>
        <begin position="674"/>
        <end position="708"/>
    </location>
</feature>
<feature type="compositionally biased region" description="Polar residues" evidence="1">
    <location>
        <begin position="5047"/>
        <end position="5067"/>
    </location>
</feature>
<feature type="compositionally biased region" description="Basic residues" evidence="1">
    <location>
        <begin position="514"/>
        <end position="524"/>
    </location>
</feature>
<feature type="region of interest" description="Disordered" evidence="1">
    <location>
        <begin position="2024"/>
        <end position="2129"/>
    </location>
</feature>
<feature type="compositionally biased region" description="Basic and acidic residues" evidence="1">
    <location>
        <begin position="1242"/>
        <end position="1252"/>
    </location>
</feature>
<feature type="compositionally biased region" description="Polar residues" evidence="1">
    <location>
        <begin position="3228"/>
        <end position="3241"/>
    </location>
</feature>
<feature type="compositionally biased region" description="Polar residues" evidence="1">
    <location>
        <begin position="4514"/>
        <end position="4530"/>
    </location>
</feature>
<feature type="region of interest" description="Disordered" evidence="1">
    <location>
        <begin position="4627"/>
        <end position="4655"/>
    </location>
</feature>
<feature type="compositionally biased region" description="Low complexity" evidence="1">
    <location>
        <begin position="3835"/>
        <end position="3847"/>
    </location>
</feature>
<feature type="compositionally biased region" description="Low complexity" evidence="1">
    <location>
        <begin position="4327"/>
        <end position="4342"/>
    </location>
</feature>
<feature type="region of interest" description="Disordered" evidence="1">
    <location>
        <begin position="2160"/>
        <end position="2180"/>
    </location>
</feature>
<feature type="compositionally biased region" description="Basic and acidic residues" evidence="1">
    <location>
        <begin position="3897"/>
        <end position="3916"/>
    </location>
</feature>
<feature type="region of interest" description="Disordered" evidence="1">
    <location>
        <begin position="2228"/>
        <end position="2250"/>
    </location>
</feature>
<feature type="compositionally biased region" description="Basic residues" evidence="1">
    <location>
        <begin position="4091"/>
        <end position="4102"/>
    </location>
</feature>
<feature type="region of interest" description="Disordered" evidence="1">
    <location>
        <begin position="4849"/>
        <end position="5160"/>
    </location>
</feature>
<accession>A0A8H6P1J8</accession>
<feature type="compositionally biased region" description="Basic and acidic residues" evidence="1">
    <location>
        <begin position="42"/>
        <end position="51"/>
    </location>
</feature>
<feature type="compositionally biased region" description="Basic and acidic residues" evidence="1">
    <location>
        <begin position="1170"/>
        <end position="1190"/>
    </location>
</feature>
<sequence length="5646" mass="614490">MFRALMGGGRSSDARSTTSSSKSSSRRRTNSKASSTTSRKSTRGDDRDRGLGDLSTYSSSGNGSKRYAPSAAGDSVASSYATADPGISVEHDRIIIERTPKRRNTDEESGRDRYSDTRDRDGRSSRRRDRDRSQSRERDRPRSERNDRAQLEDDNVEPHDRRRERSRTQSGDTYLPPLSTSMPVQPNSSTVYDPHVQQQFPGQFPTVVAEPYQPPNPAGEAADYYGDQGQSVAEQPGVRPQPPSVIPNGQAHLMTASPIANPPPEPSSMGQVGAAAAYFADNAELQVDPVPGRPDRPTAGATSKPPRPSNATFGIAGMAAAGAAAYGAGSSFPMPASTTSPPEPFPTTAPYAPPVTSSTTKPPHTPGIGAAVGAAAVGAAAGYMLGHHQDHSTSSTDHLSQYTMQNYDESSQHGFGNPGPTIHNASANPALYAAAAGAALPYAASPLHPQHAAVHHGVPFPSGSLAFQQRQRGPLDKFIDFWRDPEGVGMFEDYTEAIGVCKYCFEPGTTSRNAPRKHHYRSRRSSAERYSGGSRVGKASRYTSSEDEGRRRKKSSRSSWLLPGLLGGIAAKTLFNNKDFEDTYSVRSGRVMTVNDTESVSTTRRSQTSRGVYRRRSQSRDREGRIIYSDSKMSQYGDRKDRSRSRSRSSSQNDHHSGLRDAAVGAAVGAGALALAKSRDRSRSRSPRKTKGRKSSASDSSSFVDISQPARKSVAGGIASFFTASSENRRKHRVKKRRSILSFNNSSSSSLDADLAFGTGFARKPAAKSNKKSSKKKKDHDVDAALLGLGAAATALAATSHRRSRRTGEILAAKETRSRHSDYASSVTNDEGWEDLDSGDQSSSSVSSALAFGGSDESQSSDSGTSKWFWRWGSNKDKKHKRASSSQDRFPTGAALAAGALGTAALASTRDRNSKLPSQAASSSSGSLQHVVPVPTSDPTRMDAINVSSLPYAEPALVRPGPIPLQQPQPMTPVSQAVYATQGESIPAYSAPVIPPVFPPTSYIPYRPEQIQNVAPGFNRPHRRSDSFPVFHTEPLEGAPAPGLKRRSTVKDQTSVQFDLTKEQADKERRADRLEQLKREAELASGVQLVDKEYEPAVRDDDRRSRRYEDRGYDDRRQEESKQDRYGKDSGKDEDSFSRVGAAAAGAIGAAAVATVLSGRSSVDESSETSQRRHEERRQQRRAERRRGSEPESTVSSSTKSEPAQETNDHPPEERQPEVTKAPSPSRSPHKYDDYAEFFAPEELRYSPDTYKRRAPVSMPTIVEIEPASERQSREALLPAEEPRSKYRDLPWSVPVFELTEPTPPQSLSGSVRDAASPVNPRDMPPHEEEEDAKPAARQTTGSRVSWGEHETHEYEVPSTSSELESVDHEITRERQESHSPVLKQRDVSSKNVAGDVGADIEFAAALAAATAAAGFDPALVTDDPTYHTRSSPPGSRGGVEYRSPWVETELSSRIPHGFVEGEVETQEDEKAETNTVVGEQLLYSEPEPVLQELDNQEPSEPKTRTSIAQDVIDQLDGKQDEGDASRKALSDEKTSNSGKERDESERPQDSFSMPGGFEPEVLPSESKRDVGSVDAGGLDRRSVVSAPVSGEYDSSTRPRKYTQDSGFFDDAEDVESASLEQDGSEGKKKRRKRRSKRDSGTFNDSPSGSVTSLPAKIGESSEKRKSTDDKDKEKKGGGFFSSIFGSRVSEPVDSKRSSSADRASPRDIQSEVGRREYEESRRRRREEKSSRRDEESGSDKENSKARDKDGIDIENYKSSRQRREERRRRRYEDIVDSGKPGEYEKDRKISEDNDENQSFLGEGPEMPVQIGGSDRESGASGHVRLAEGAVTGLALGALEQRPRGRSSPPEASERIMDPAPKSQSRPASPEPNRQKEDNQSQSSRRSSILRSRESPTAVPLLFRRLPISPGTNRSVSVGAPTAPSPGSPTAPKRRPNSTEFKSSREIRPLWLVERHGPGHGEHEPEEPLPSLPSSKTSSANNSVEDLTALQDERSWEAVDLSHHIHDTRLPGIDMSQSRDVAHDDLGSQQVTPTAATFDQIHPHPPSRKEKLKYEFHSPSELLQDPTPFGDVQPFDMGDLPSAEGSTVGVKDASAENEDNVERAAEALPIRPSTPQNNDMAASEDTETTPTQARIVDAFEGPGFVGVVDAAVAAAVSGHLSTPPDAATSVKEGPVDLPGDVDRTDKSIVANNEPAAASVSGPATPFDFAAVVDAAVATAVSGGLSMQPDAATSIQEGPIDLPGDVDRTDRSIVTNNEPAAASVSTSSAPFDFAAVVDVAVAAATSSTSEKPEAAREIEQPQDTEKTKDEIASAASKPQRPREFHLQQSPEISESSRRAPHADEQESPHLTGNENSVPRDDKRRDSVATVVPLAEEASHEQEKLDASAVIPEVTGQIKELPSETTDKNAGDNDHAQPEEPPADTDEPSSSSAKKKKKKNKKKRQSMGSSTQEPATAIDDSTVDQGEEQIFTGEDARTDAVESSEPASREQFLAEQSGNAEATAAPEQDPLEATVDIENATEAADVSRALEEEPAPPASQDTPAEPTAETPAEDQAETLSSKKSKKKKKKKNKGSAAEENTEEPTPTETPEPSAATSQVTAGEQVEQTVETTQPAREEPKPTEESTIALPENIVESELVPKEIEPTEDPTRVTIQEAPVPGESPRLPVESGNRAKDLLHAGEEFRAEPTRAQVLPDDTESAQKIGDMISSIDPSEPAVGDMANETASPDVWHDALASSPEQKSDEPHQADLKSDEQQNEKAPESEVQPIDKEKSEISERPVEVDTPALTQVSPEEQQEQFKETSTPVFDSPSRGQVETAESSVRDEEPTPTNAESETPLSRKNSKKNKKKNKRKNTAETLVQSEAVDTAEPISSVEGAPEPGPEPTSAAVEEPSPDQAVDENKAEATDVQKVINDEPLPGETAEVSHDSQPATGEDINQTAAEQPAPDTVAEIISESQPATPLDALETAPEEPVDEQPKKKGQIKKNSKSVNVSESQPESDSEVKTEELPSVAAETPQPQIGGEVAAAVDSQVPPESSITEAPAGIEDVPPVPAAEAIELNLTVEKDEANGGEPHVSEPSERPNIQPGPEPDTELVPEAGEIAATGKKSKKNKKKKQSLSLAPDETPASESFTPTDAADANADLPVALEDSSLRTAEEPMRDEPIESQPTVDPVGETPDQSTTEEAVPMTAAQKKKAKKDKKKKRQPALLDETPASESIEEADAKDVSSEGAQLQPSEPQSPEDTLGPIEHAEATTEHSQEQPKDDVSLHAEPSSNSDGEFVLVPEQVPYGSNDEDTPQPGSTDFELTQEKGESEKQPLTQEGFLGTNEASPIGAPSAAGQLVQEESSGSSPTLEAGAAEEPEAAEKLIPEDSPEKTIEHNETPDDSLTAKEAQAEVVSTETTQETDQGGAVLDVEAGSEGLIQDDQPSASSKKKDKKKKKKRQSLVLDDEPTPSTKEELTAEPPSDSVQESSGVDESVPVPSAPEDQQKSEIDATEIVAETPAEPEQPFVSEEPENIAEAPSNEAAQEPAADETQTAECTEEMPTAKSKKKAKKDKKKRKSVSFDIEEPPTKQSEPDHPAAASGETLAPHESPKPEDEPTEPKGLTEEFQPAEIVPESLTQPEQPEPSAKAAEITEQQERVTEPFPGSITEEQAVVEEIAASPLIDEASQSLEQKVSSEALWSETQEDGVKSVQDEKKEEPVLPPSLEDNESIKTEVLTEHAESEPQTPIDDGEQEAGPSKTNKNKKKKRKNTLESTEDVPVTPPEPSNDEPLESTQVHEPEKAYDTAEPDTTVSETVHEEEKPEEEFSGFMSAKTKKKAKKDKKRQSKILDSAKDAASAAEPAADVSEQWPLDTASGEPDGPDARSSQETSEALSTEAKSTEPSPETALTPAEDDGKENQSHDTEAYGGNDKELTWTDHMVSSQVEQQQATSSDRSSQPALEAEPTSVDEAATSIDVGQRKNDADDASRAVDDGSERFGEEGTRVENEIVAEGPEMRDDGVPDVPQEEKGEISGEDAIQVKSNAEAGELEKTPVEGTPKVPLSQEQAPESVPEGGDPATKDQSTDNEINDPSKSEDILEPENEELPLPTSGKKKKKDKKKKKALQETKSDETLQEPLVDVLQEKPPTSDELTDTALRVTESQADPVAEPSHELPEPQKPDETAVEDKDIEETLEVRQEVTPAEDGFEEAPALSRKKSKKDKKRERLAQKAAVESRENESKEEQLATDEHLIPPSDAQPTELAIPVSTQALETPTQPTADALEGELHPSAVQSTVPVEDIIKTTETSEARTVESLRSLEALEQPFEREILLNDDAATAPEELPAVGKAATDAETATEPIIEEAALSRKNSKKKAKKAKKQAQEQEEKNNTPAPAELGEDNIVETTPAIPNKPGPAEDSGDVPEANVWEEQGTQLEHSEQLVLSDATRPQETLEQTPSMNNETEEVLSMEQEKEGNFQAEPSQDLEIRNEQVAPDFIESQPELPAAVARKLSKKEKRKAKKKSAKDAIEPSDESELQNSTETIGASVSPTRQAKTDEDPFLTVASDKQMIEEVSRSLEVESGVPQMQQGAADEEDWPPIDWEKGKVEIKEQTPLSSPEARAVPFEPAIAEFDESAIPEGLLRLQSLSREEQMIESKGGRSQHTGADETGAAPQEGGVMREPGVVVEREHSVELSQVAPKTIQEIAVQHLENDFTWNQAKRTTEVVPSKQSKVASIFPNLERVSFRRPVPGQGSMPVKDRAEDETIDQNADAIQVSEAPIPTGEPEASHLRSQQDVKSPEPATTVSTRDLSLEESTKMQDTSNTPVNLAVDVEIDPSYNVSVISDGPGNETRSIEIEWKDDDNTRALEVETPLYAPSPVHEQKSSLVSQISPVEMDRGGRITRNDSSCGLRRSPSIHGRHHHTPRTWSLEDTPVTKAVTPPPATTSLFGAPGGATADMGSPPRTPLQTIAEQEPENRVEQASGFRSMGSEHGTPRLEMKPEHVLPRPETPIRKFTDNALARQTWPVSDNDKLKSSEDEDADLVVKKRRPGNEWPAEVLKTPEQGMPILRPSSTSSIKSMQSNHSVTSGQRSLRRTSRNTSGDLRSASQAQESHSPQPHDPPQPPQPPPADLNIEHISSSSSYDPVTDKGKRPIRAMTDVYEGWGETPSSPRSPSRPPSIRHRRSMQHLQELEARLDQLISENRLLIAAREAAEDKLRNASVARRRSDYTLNERSADLRDREAEVENLKNSVEWLQKEVTRLTEENEGLATTNSNLTAAHAKEIESVRESSSRQLDDLRSRYELLSTEVQNTVRHEIETALARKDNELRRLREELETARDKVSQLQQQIAASLHDNVLVFRDEDYFDAACQKLCAHVQQWVLRFSKHSDHRRCRKLAELQDEKIADRFDNAILDGYDTDTYLADRVRRRDVFMSVVMTMVWEFIFTRYLFGMDREQRQKLKSLEKQLSEVGPRSAVHRWRSITLTLLSKRPAFARQRESDTEAVALEVFETLSRLLPPPSHVEAQLLESLRKVLRVAVNLSIEMRTQLAEYIMLPPLQPEYDTNGDLARLVHFNASLMNERSGETTSNEELESQQAVVRLVLFPLVVKKGNDTGEGDDEVVVCPAQVLVARPDKDPRASKIFSSDRMSLDGTKSVHSVAPSSTMDISNVI</sequence>
<feature type="region of interest" description="Disordered" evidence="1">
    <location>
        <begin position="512"/>
        <end position="557"/>
    </location>
</feature>
<feature type="compositionally biased region" description="Low complexity" evidence="1">
    <location>
        <begin position="839"/>
        <end position="866"/>
    </location>
</feature>
<feature type="compositionally biased region" description="Polar residues" evidence="1">
    <location>
        <begin position="4245"/>
        <end position="4257"/>
    </location>
</feature>
<feature type="compositionally biased region" description="Basic and acidic residues" evidence="1">
    <location>
        <begin position="2047"/>
        <end position="2058"/>
    </location>
</feature>
<dbReference type="PANTHER" id="PTHR40641">
    <property type="entry name" value="INVOLUCRIN REPEAT PROTEIN (AFU_ORTHOLOGUE AFUA_2G08060)"/>
    <property type="match status" value="1"/>
</dbReference>
<feature type="compositionally biased region" description="Basic and acidic residues" evidence="1">
    <location>
        <begin position="1207"/>
        <end position="1218"/>
    </location>
</feature>
<feature type="compositionally biased region" description="Basic and acidic residues" evidence="1">
    <location>
        <begin position="1516"/>
        <end position="1549"/>
    </location>
</feature>
<feature type="compositionally biased region" description="Basic residues" evidence="1">
    <location>
        <begin position="2560"/>
        <end position="2571"/>
    </location>
</feature>
<feature type="region of interest" description="Disordered" evidence="1">
    <location>
        <begin position="1022"/>
        <end position="1055"/>
    </location>
</feature>
<feature type="region of interest" description="Disordered" evidence="1">
    <location>
        <begin position="595"/>
        <end position="662"/>
    </location>
</feature>
<feature type="compositionally biased region" description="Basic and acidic residues" evidence="1">
    <location>
        <begin position="1660"/>
        <end position="1677"/>
    </location>
</feature>
<evidence type="ECO:0000313" key="3">
    <source>
        <dbReference type="Proteomes" id="UP000630445"/>
    </source>
</evidence>
<feature type="compositionally biased region" description="Basic residues" evidence="1">
    <location>
        <begin position="3105"/>
        <end position="3115"/>
    </location>
</feature>
<feature type="compositionally biased region" description="Gly residues" evidence="1">
    <location>
        <begin position="1"/>
        <end position="10"/>
    </location>
</feature>
<feature type="compositionally biased region" description="Low complexity" evidence="1">
    <location>
        <begin position="915"/>
        <end position="929"/>
    </location>
</feature>
<feature type="region of interest" description="Disordered" evidence="1">
    <location>
        <begin position="1085"/>
        <end position="1137"/>
    </location>
</feature>
<feature type="compositionally biased region" description="Basic and acidic residues" evidence="1">
    <location>
        <begin position="2375"/>
        <end position="2384"/>
    </location>
</feature>
<feature type="compositionally biased region" description="Polar residues" evidence="1">
    <location>
        <begin position="4425"/>
        <end position="4439"/>
    </location>
</feature>
<feature type="compositionally biased region" description="Basic and acidic residues" evidence="1">
    <location>
        <begin position="4763"/>
        <end position="4775"/>
    </location>
</feature>
<feature type="compositionally biased region" description="Basic and acidic residues" evidence="1">
    <location>
        <begin position="1366"/>
        <end position="1389"/>
    </location>
</feature>
<feature type="compositionally biased region" description="Basic and acidic residues" evidence="1">
    <location>
        <begin position="4149"/>
        <end position="4166"/>
    </location>
</feature>
<feature type="compositionally biased region" description="Basic and acidic residues" evidence="1">
    <location>
        <begin position="1566"/>
        <end position="1583"/>
    </location>
</feature>
<feature type="compositionally biased region" description="Basic and acidic residues" evidence="1">
    <location>
        <begin position="1942"/>
        <end position="1963"/>
    </location>
</feature>
<feature type="compositionally biased region" description="Polar residues" evidence="1">
    <location>
        <begin position="1976"/>
        <end position="1985"/>
    </location>
</feature>
<dbReference type="EMBL" id="JACBAD010002115">
    <property type="protein sequence ID" value="KAF7115351.1"/>
    <property type="molecule type" value="Genomic_DNA"/>
</dbReference>